<keyword evidence="2" id="KW-1185">Reference proteome</keyword>
<gene>
    <name evidence="1" type="ORF">JX265_011293</name>
</gene>
<dbReference type="Proteomes" id="UP000829685">
    <property type="component" value="Unassembled WGS sequence"/>
</dbReference>
<protein>
    <submittedName>
        <fullName evidence="1">Uncharacterized protein</fullName>
    </submittedName>
</protein>
<evidence type="ECO:0000313" key="2">
    <source>
        <dbReference type="Proteomes" id="UP000829685"/>
    </source>
</evidence>
<sequence>MCHLQKLTCLMCKLKQAGKTGEGASQADEPDYTFILQPCNYFKGLISQKKELIQGHSLDGALPQLGERFHCPNTQWPPDGRVLSRWICEDCLGEGYQTYRQSSEREAATARREFYRQYQQQHHQQQKQARRNRALKISVNTQRGKQQNQAASPPAAAVLDPFRHLPESFQLALGDWMKEEVLRIYTEDYDEALAEAGGGGDLSEEAQKEIDIRWLQRSSEARHRVLTAWIPRCNLCKTTMVMEDKGHGDDGEEWIADMEYEPNGVLWKWLFALACKGPLQTEIRTGFLLRPCQSCVLKEARLRKQVCGFLQDSGPIQCLGWLVYSWLLSRGTGNFPMFDHAAQNLGYPDTKPPTLREIMGLMAASWKRVTGVAWEQVGDLEAPSACDLAVIPHSKPFLKFDDWPRAKRDIPLEARHTLSSLNLGGDQVEEQQAGDGQDDLDDVVVRGRKRTRESQSPGNSWAKSRRLLNTLSENTALRNSMEKQSGLAKDTMDQAFQAIVGTLDDACNPPLPGAHQLSNAPLNVEIARAPLEAAKGKSKSRSKNGKTPGRLLVSVKGAFVDEDASIAARKQMNSLELNDPAAMHSTAALKDLPMMHTALHNEAGSSKSIEGKLKGKAKHPMSSDTHVHFAEHDHVFDCDNLFDDNTLGGDDAQPTDDEDVEELEIPELDPEEGAILQCDQGHWHLLDTGLTGAAAPGELIFLPLGISHATD</sequence>
<proteinExistence type="predicted"/>
<name>A0A9P9WCQ6_9PEZI</name>
<reference evidence="1" key="1">
    <citation type="submission" date="2021-03" db="EMBL/GenBank/DDBJ databases">
        <title>Revisited historic fungal species revealed as producer of novel bioactive compounds through whole genome sequencing and comparative genomics.</title>
        <authorList>
            <person name="Vignolle G.A."/>
            <person name="Hochenegger N."/>
            <person name="Mach R.L."/>
            <person name="Mach-Aigner A.R."/>
            <person name="Javad Rahimi M."/>
            <person name="Salim K.A."/>
            <person name="Chan C.M."/>
            <person name="Lim L.B.L."/>
            <person name="Cai F."/>
            <person name="Druzhinina I.S."/>
            <person name="U'Ren J.M."/>
            <person name="Derntl C."/>
        </authorList>
    </citation>
    <scope>NUCLEOTIDE SEQUENCE</scope>
    <source>
        <strain evidence="1">TUCIM 5799</strain>
    </source>
</reference>
<accession>A0A9P9WCQ6</accession>
<dbReference type="AlphaFoldDB" id="A0A9P9WCQ6"/>
<organism evidence="1 2">
    <name type="scientific">Neoarthrinium moseri</name>
    <dbReference type="NCBI Taxonomy" id="1658444"/>
    <lineage>
        <taxon>Eukaryota</taxon>
        <taxon>Fungi</taxon>
        <taxon>Dikarya</taxon>
        <taxon>Ascomycota</taxon>
        <taxon>Pezizomycotina</taxon>
        <taxon>Sordariomycetes</taxon>
        <taxon>Xylariomycetidae</taxon>
        <taxon>Amphisphaeriales</taxon>
        <taxon>Apiosporaceae</taxon>
        <taxon>Neoarthrinium</taxon>
    </lineage>
</organism>
<comment type="caution">
    <text evidence="1">The sequence shown here is derived from an EMBL/GenBank/DDBJ whole genome shotgun (WGS) entry which is preliminary data.</text>
</comment>
<dbReference type="EMBL" id="JAFIMR010000041">
    <property type="protein sequence ID" value="KAI1857092.1"/>
    <property type="molecule type" value="Genomic_DNA"/>
</dbReference>
<evidence type="ECO:0000313" key="1">
    <source>
        <dbReference type="EMBL" id="KAI1857092.1"/>
    </source>
</evidence>